<evidence type="ECO:0000313" key="1">
    <source>
        <dbReference type="EMBL" id="KOO24391.1"/>
    </source>
</evidence>
<protein>
    <recommendedName>
        <fullName evidence="3">EF-hand domain-containing protein</fullName>
    </recommendedName>
</protein>
<evidence type="ECO:0008006" key="3">
    <source>
        <dbReference type="Google" id="ProtNLM"/>
    </source>
</evidence>
<dbReference type="PROSITE" id="PS51257">
    <property type="entry name" value="PROKAR_LIPOPROTEIN"/>
    <property type="match status" value="1"/>
</dbReference>
<name>A0A0M0JCS0_9EUKA</name>
<dbReference type="AlphaFoldDB" id="A0A0M0JCS0"/>
<organism evidence="1 2">
    <name type="scientific">Chrysochromulina tobinii</name>
    <dbReference type="NCBI Taxonomy" id="1460289"/>
    <lineage>
        <taxon>Eukaryota</taxon>
        <taxon>Haptista</taxon>
        <taxon>Haptophyta</taxon>
        <taxon>Prymnesiophyceae</taxon>
        <taxon>Prymnesiales</taxon>
        <taxon>Chrysochromulinaceae</taxon>
        <taxon>Chrysochromulina</taxon>
    </lineage>
</organism>
<gene>
    <name evidence="1" type="ORF">Ctob_008221</name>
</gene>
<keyword evidence="2" id="KW-1185">Reference proteome</keyword>
<accession>A0A0M0JCS0</accession>
<proteinExistence type="predicted"/>
<evidence type="ECO:0000313" key="2">
    <source>
        <dbReference type="Proteomes" id="UP000037460"/>
    </source>
</evidence>
<dbReference type="Proteomes" id="UP000037460">
    <property type="component" value="Unassembled WGS sequence"/>
</dbReference>
<comment type="caution">
    <text evidence="1">The sequence shown here is derived from an EMBL/GenBank/DDBJ whole genome shotgun (WGS) entry which is preliminary data.</text>
</comment>
<dbReference type="EMBL" id="JWZX01003098">
    <property type="protein sequence ID" value="KOO24391.1"/>
    <property type="molecule type" value="Genomic_DNA"/>
</dbReference>
<reference evidence="2" key="1">
    <citation type="journal article" date="2015" name="PLoS Genet.">
        <title>Genome Sequence and Transcriptome Analyses of Chrysochromulina tobin: Metabolic Tools for Enhanced Algal Fitness in the Prominent Order Prymnesiales (Haptophyceae).</title>
        <authorList>
            <person name="Hovde B.T."/>
            <person name="Deodato C.R."/>
            <person name="Hunsperger H.M."/>
            <person name="Ryken S.A."/>
            <person name="Yost W."/>
            <person name="Jha R.K."/>
            <person name="Patterson J."/>
            <person name="Monnat R.J. Jr."/>
            <person name="Barlow S.B."/>
            <person name="Starkenburg S.R."/>
            <person name="Cattolico R.A."/>
        </authorList>
    </citation>
    <scope>NUCLEOTIDE SEQUENCE</scope>
    <source>
        <strain evidence="2">CCMP291</strain>
    </source>
</reference>
<sequence>MRTLDASLLASSGAAPFVGLACLLFDRDGDGRIRAEEALFVLKDGAVQIWQWTLRTWAAGGPLLEWLGAIDDKVLAFARRVAAAVASLHLGDRAVLVAQLVEAKARMVLK</sequence>